<keyword evidence="1" id="KW-0812">Transmembrane</keyword>
<feature type="transmembrane region" description="Helical" evidence="1">
    <location>
        <begin position="37"/>
        <end position="57"/>
    </location>
</feature>
<feature type="transmembrane region" description="Helical" evidence="1">
    <location>
        <begin position="130"/>
        <end position="159"/>
    </location>
</feature>
<protein>
    <recommendedName>
        <fullName evidence="4">PAP2 superfamily protein</fullName>
    </recommendedName>
</protein>
<feature type="transmembrane region" description="Helical" evidence="1">
    <location>
        <begin position="12"/>
        <end position="31"/>
    </location>
</feature>
<evidence type="ECO:0000256" key="1">
    <source>
        <dbReference type="SAM" id="Phobius"/>
    </source>
</evidence>
<gene>
    <name evidence="2" type="ORF">SAMN05421773_104195</name>
</gene>
<dbReference type="Proteomes" id="UP000199207">
    <property type="component" value="Unassembled WGS sequence"/>
</dbReference>
<feature type="transmembrane region" description="Helical" evidence="1">
    <location>
        <begin position="77"/>
        <end position="96"/>
    </location>
</feature>
<dbReference type="Gene3D" id="1.20.144.10">
    <property type="entry name" value="Phosphatidic acid phosphatase type 2/haloperoxidase"/>
    <property type="match status" value="1"/>
</dbReference>
<dbReference type="RefSeq" id="WP_093838464.1">
    <property type="nucleotide sequence ID" value="NZ_FOLM01000004.1"/>
</dbReference>
<sequence>MITRTARFITDSLAPAYLVIAVLLAIGWHSTQSLTGVGWGLLAALFCGGIPFAVILLGVRLGKWTDKHVRIRQQRAVPLTAAMASVLAGLFLLRLLDAPREVFALVVAMLAGLVLTLLVTYWWKVSVHTAVAAGTVVVLIVAYGPALAALAPVLAAVGWSRVALHDHTPAQVLGGAALGSLAAGVIFTLLR</sequence>
<keyword evidence="1" id="KW-1133">Transmembrane helix</keyword>
<proteinExistence type="predicted"/>
<dbReference type="EMBL" id="FOLM01000004">
    <property type="protein sequence ID" value="SFC58983.1"/>
    <property type="molecule type" value="Genomic_DNA"/>
</dbReference>
<organism evidence="2 3">
    <name type="scientific">Streptomyces aidingensis</name>
    <dbReference type="NCBI Taxonomy" id="910347"/>
    <lineage>
        <taxon>Bacteria</taxon>
        <taxon>Bacillati</taxon>
        <taxon>Actinomycetota</taxon>
        <taxon>Actinomycetes</taxon>
        <taxon>Kitasatosporales</taxon>
        <taxon>Streptomycetaceae</taxon>
        <taxon>Streptomyces</taxon>
    </lineage>
</organism>
<keyword evidence="1" id="KW-0472">Membrane</keyword>
<dbReference type="SUPFAM" id="SSF48317">
    <property type="entry name" value="Acid phosphatase/Vanadium-dependent haloperoxidase"/>
    <property type="match status" value="1"/>
</dbReference>
<dbReference type="InterPro" id="IPR036938">
    <property type="entry name" value="PAP2/HPO_sf"/>
</dbReference>
<dbReference type="AlphaFoldDB" id="A0A1I1KLH6"/>
<evidence type="ECO:0000313" key="3">
    <source>
        <dbReference type="Proteomes" id="UP000199207"/>
    </source>
</evidence>
<dbReference type="OrthoDB" id="4935320at2"/>
<evidence type="ECO:0000313" key="2">
    <source>
        <dbReference type="EMBL" id="SFC58983.1"/>
    </source>
</evidence>
<accession>A0A1I1KLH6</accession>
<name>A0A1I1KLH6_9ACTN</name>
<evidence type="ECO:0008006" key="4">
    <source>
        <dbReference type="Google" id="ProtNLM"/>
    </source>
</evidence>
<feature type="transmembrane region" description="Helical" evidence="1">
    <location>
        <begin position="102"/>
        <end position="123"/>
    </location>
</feature>
<keyword evidence="3" id="KW-1185">Reference proteome</keyword>
<reference evidence="2 3" key="1">
    <citation type="submission" date="2016-10" db="EMBL/GenBank/DDBJ databases">
        <authorList>
            <person name="de Groot N.N."/>
        </authorList>
    </citation>
    <scope>NUCLEOTIDE SEQUENCE [LARGE SCALE GENOMIC DNA]</scope>
    <source>
        <strain evidence="2 3">CGMCC 4.5739</strain>
    </source>
</reference>
<feature type="transmembrane region" description="Helical" evidence="1">
    <location>
        <begin position="171"/>
        <end position="190"/>
    </location>
</feature>
<dbReference type="STRING" id="910347.SAMN05421773_104195"/>